<organism evidence="1 2">
    <name type="scientific">Racocetra persica</name>
    <dbReference type="NCBI Taxonomy" id="160502"/>
    <lineage>
        <taxon>Eukaryota</taxon>
        <taxon>Fungi</taxon>
        <taxon>Fungi incertae sedis</taxon>
        <taxon>Mucoromycota</taxon>
        <taxon>Glomeromycotina</taxon>
        <taxon>Glomeromycetes</taxon>
        <taxon>Diversisporales</taxon>
        <taxon>Gigasporaceae</taxon>
        <taxon>Racocetra</taxon>
    </lineage>
</organism>
<protein>
    <submittedName>
        <fullName evidence="1">33088_t:CDS:1</fullName>
    </submittedName>
</protein>
<keyword evidence="2" id="KW-1185">Reference proteome</keyword>
<reference evidence="1" key="1">
    <citation type="submission" date="2021-06" db="EMBL/GenBank/DDBJ databases">
        <authorList>
            <person name="Kallberg Y."/>
            <person name="Tangrot J."/>
            <person name="Rosling A."/>
        </authorList>
    </citation>
    <scope>NUCLEOTIDE SEQUENCE</scope>
    <source>
        <strain evidence="1">MA461A</strain>
    </source>
</reference>
<feature type="non-terminal residue" evidence="1">
    <location>
        <position position="45"/>
    </location>
</feature>
<accession>A0ACA9SXW5</accession>
<sequence>AAEIPALFNASIALHVVPDPARYKASSNLKLFACLLRNPAIKYKI</sequence>
<evidence type="ECO:0000313" key="1">
    <source>
        <dbReference type="EMBL" id="CAG8851920.1"/>
    </source>
</evidence>
<dbReference type="Proteomes" id="UP000789920">
    <property type="component" value="Unassembled WGS sequence"/>
</dbReference>
<proteinExistence type="predicted"/>
<feature type="non-terminal residue" evidence="1">
    <location>
        <position position="1"/>
    </location>
</feature>
<gene>
    <name evidence="1" type="ORF">RPERSI_LOCUS36801</name>
</gene>
<evidence type="ECO:0000313" key="2">
    <source>
        <dbReference type="Proteomes" id="UP000789920"/>
    </source>
</evidence>
<name>A0ACA9SXW5_9GLOM</name>
<comment type="caution">
    <text evidence="1">The sequence shown here is derived from an EMBL/GenBank/DDBJ whole genome shotgun (WGS) entry which is preliminary data.</text>
</comment>
<dbReference type="EMBL" id="CAJVQC010178969">
    <property type="protein sequence ID" value="CAG8851920.1"/>
    <property type="molecule type" value="Genomic_DNA"/>
</dbReference>